<dbReference type="PROSITE" id="PS00108">
    <property type="entry name" value="PROTEIN_KINASE_ST"/>
    <property type="match status" value="1"/>
</dbReference>
<dbReference type="Gene3D" id="1.10.510.10">
    <property type="entry name" value="Transferase(Phosphotransferase) domain 1"/>
    <property type="match status" value="1"/>
</dbReference>
<dbReference type="Pfam" id="PF00069">
    <property type="entry name" value="Pkinase"/>
    <property type="match status" value="2"/>
</dbReference>
<dbReference type="Proteomes" id="UP000709959">
    <property type="component" value="Unassembled WGS sequence"/>
</dbReference>
<accession>A0A936F1S6</accession>
<dbReference type="PROSITE" id="PS50011">
    <property type="entry name" value="PROTEIN_KINASE_DOM"/>
    <property type="match status" value="1"/>
</dbReference>
<comment type="caution">
    <text evidence="8">The sequence shown here is derived from an EMBL/GenBank/DDBJ whole genome shotgun (WGS) entry which is preliminary data.</text>
</comment>
<feature type="region of interest" description="Disordered" evidence="6">
    <location>
        <begin position="167"/>
        <end position="188"/>
    </location>
</feature>
<dbReference type="EMBL" id="JADKCH010000004">
    <property type="protein sequence ID" value="MBK8572206.1"/>
    <property type="molecule type" value="Genomic_DNA"/>
</dbReference>
<dbReference type="CDD" id="cd14014">
    <property type="entry name" value="STKc_PknB_like"/>
    <property type="match status" value="1"/>
</dbReference>
<gene>
    <name evidence="8" type="ORF">IPN91_06065</name>
</gene>
<keyword evidence="3 8" id="KW-0418">Kinase</keyword>
<proteinExistence type="predicted"/>
<dbReference type="AlphaFoldDB" id="A0A936F1S6"/>
<organism evidence="8 9">
    <name type="scientific">Candidatus Geothrix odensensis</name>
    <dbReference type="NCBI Taxonomy" id="2954440"/>
    <lineage>
        <taxon>Bacteria</taxon>
        <taxon>Pseudomonadati</taxon>
        <taxon>Acidobacteriota</taxon>
        <taxon>Holophagae</taxon>
        <taxon>Holophagales</taxon>
        <taxon>Holophagaceae</taxon>
        <taxon>Geothrix</taxon>
    </lineage>
</organism>
<dbReference type="InterPro" id="IPR017441">
    <property type="entry name" value="Protein_kinase_ATP_BS"/>
</dbReference>
<evidence type="ECO:0000256" key="3">
    <source>
        <dbReference type="ARBA" id="ARBA00022777"/>
    </source>
</evidence>
<dbReference type="InterPro" id="IPR011009">
    <property type="entry name" value="Kinase-like_dom_sf"/>
</dbReference>
<dbReference type="SMART" id="SM00220">
    <property type="entry name" value="S_TKc"/>
    <property type="match status" value="1"/>
</dbReference>
<dbReference type="Gene3D" id="3.30.200.20">
    <property type="entry name" value="Phosphorylase Kinase, domain 1"/>
    <property type="match status" value="1"/>
</dbReference>
<evidence type="ECO:0000256" key="6">
    <source>
        <dbReference type="SAM" id="MobiDB-lite"/>
    </source>
</evidence>
<name>A0A936F1S6_9BACT</name>
<evidence type="ECO:0000313" key="8">
    <source>
        <dbReference type="EMBL" id="MBK8572206.1"/>
    </source>
</evidence>
<reference evidence="8 9" key="1">
    <citation type="submission" date="2020-10" db="EMBL/GenBank/DDBJ databases">
        <title>Connecting structure to function with the recovery of over 1000 high-quality activated sludge metagenome-assembled genomes encoding full-length rRNA genes using long-read sequencing.</title>
        <authorList>
            <person name="Singleton C.M."/>
            <person name="Petriglieri F."/>
            <person name="Kristensen J.M."/>
            <person name="Kirkegaard R.H."/>
            <person name="Michaelsen T.Y."/>
            <person name="Andersen M.H."/>
            <person name="Karst S.M."/>
            <person name="Dueholm M.S."/>
            <person name="Nielsen P.H."/>
            <person name="Albertsen M."/>
        </authorList>
    </citation>
    <scope>NUCLEOTIDE SEQUENCE [LARGE SCALE GENOMIC DNA]</scope>
    <source>
        <strain evidence="8">OdNE_18-Q3-R46-58_MAXAC.008</strain>
    </source>
</reference>
<dbReference type="SUPFAM" id="SSF56112">
    <property type="entry name" value="Protein kinase-like (PK-like)"/>
    <property type="match status" value="1"/>
</dbReference>
<dbReference type="GO" id="GO:0005524">
    <property type="term" value="F:ATP binding"/>
    <property type="evidence" value="ECO:0007669"/>
    <property type="project" value="UniProtKB-UniRule"/>
</dbReference>
<feature type="domain" description="Protein kinase" evidence="7">
    <location>
        <begin position="17"/>
        <end position="280"/>
    </location>
</feature>
<evidence type="ECO:0000313" key="9">
    <source>
        <dbReference type="Proteomes" id="UP000709959"/>
    </source>
</evidence>
<dbReference type="PROSITE" id="PS00107">
    <property type="entry name" value="PROTEIN_KINASE_ATP"/>
    <property type="match status" value="1"/>
</dbReference>
<protein>
    <submittedName>
        <fullName evidence="8">Serine/threonine protein kinase</fullName>
    </submittedName>
</protein>
<keyword evidence="2 5" id="KW-0547">Nucleotide-binding</keyword>
<keyword evidence="4 5" id="KW-0067">ATP-binding</keyword>
<dbReference type="InterPro" id="IPR000719">
    <property type="entry name" value="Prot_kinase_dom"/>
</dbReference>
<dbReference type="PANTHER" id="PTHR43289:SF6">
    <property type="entry name" value="SERINE_THREONINE-PROTEIN KINASE NEKL-3"/>
    <property type="match status" value="1"/>
</dbReference>
<dbReference type="PANTHER" id="PTHR43289">
    <property type="entry name" value="MITOGEN-ACTIVATED PROTEIN KINASE KINASE KINASE 20-RELATED"/>
    <property type="match status" value="1"/>
</dbReference>
<evidence type="ECO:0000256" key="1">
    <source>
        <dbReference type="ARBA" id="ARBA00022679"/>
    </source>
</evidence>
<sequence>MRPGRDKLAPGTGVGRFQVRSLLGQGGMGAVYLAWDPVLERKVALKAIRLGQAGEVASTARFRREAMALAQLNHRNVCQVHDWVEAGGSAYIAMEFVEGETLSARAPSMDLRQKLEALRSIAHALEAAHAKGIVHRDLKPSNVMLDAGGEVKVLDFGLARLVDSASDPSAVSTDNVPHLSGIPDPARGDFTQAETAAFRADAQTSLGPEPGSPSQPSSWGEMTEVGTFMGSPTYASPEQMRGKRVGPPSDVFSLGVVAWELLLGDQPFPGEGQARMAATI</sequence>
<feature type="binding site" evidence="5">
    <location>
        <position position="46"/>
    </location>
    <ligand>
        <name>ATP</name>
        <dbReference type="ChEBI" id="CHEBI:30616"/>
    </ligand>
</feature>
<dbReference type="GO" id="GO:0004674">
    <property type="term" value="F:protein serine/threonine kinase activity"/>
    <property type="evidence" value="ECO:0007669"/>
    <property type="project" value="UniProtKB-KW"/>
</dbReference>
<keyword evidence="1" id="KW-0808">Transferase</keyword>
<feature type="non-terminal residue" evidence="8">
    <location>
        <position position="280"/>
    </location>
</feature>
<evidence type="ECO:0000256" key="2">
    <source>
        <dbReference type="ARBA" id="ARBA00022741"/>
    </source>
</evidence>
<evidence type="ECO:0000256" key="4">
    <source>
        <dbReference type="ARBA" id="ARBA00022840"/>
    </source>
</evidence>
<dbReference type="InterPro" id="IPR008271">
    <property type="entry name" value="Ser/Thr_kinase_AS"/>
</dbReference>
<evidence type="ECO:0000259" key="7">
    <source>
        <dbReference type="PROSITE" id="PS50011"/>
    </source>
</evidence>
<evidence type="ECO:0000256" key="5">
    <source>
        <dbReference type="PROSITE-ProRule" id="PRU10141"/>
    </source>
</evidence>
<keyword evidence="8" id="KW-0723">Serine/threonine-protein kinase</keyword>